<keyword evidence="4" id="KW-0560">Oxidoreductase</keyword>
<evidence type="ECO:0000256" key="5">
    <source>
        <dbReference type="ARBA" id="ARBA00023004"/>
    </source>
</evidence>
<evidence type="ECO:0000256" key="4">
    <source>
        <dbReference type="ARBA" id="ARBA00023002"/>
    </source>
</evidence>
<keyword evidence="5" id="KW-0408">Iron</keyword>
<dbReference type="GO" id="GO:0005737">
    <property type="term" value="C:cytoplasm"/>
    <property type="evidence" value="ECO:0007669"/>
    <property type="project" value="TreeGrafter"/>
</dbReference>
<sequence length="277" mass="31098">VNVTHISEILGAEVEGIDCRDVSDDDVVVLQTLLWDRGMLSIPDQDLTPDSQLAFAEKWGAINVNRFFTPVAENPQVAEVLKDPDQELNIGGGWHTDHSYDEIPAMGSMLYALEIPETGGDTLFASTYAAYSNLSEGFRQALSSMHAVHSSRHVFGYERDAGDRPRKRLHNPELAVQDAVHPVVIEHPGSGRPSLYVNPSFTVRFDGWSKAESDSLLAYLYRFGSRPEHTIRYRWKPGTLVIWDNRATWHYALNDYPGQRRLMHRVTVEGVPLAGIN</sequence>
<dbReference type="Pfam" id="PF02668">
    <property type="entry name" value="TauD"/>
    <property type="match status" value="1"/>
</dbReference>
<feature type="non-terminal residue" evidence="7">
    <location>
        <position position="1"/>
    </location>
</feature>
<name>A0A381NB93_9ZZZZ</name>
<gene>
    <name evidence="7" type="ORF">METZ01_LOCUS4720</name>
</gene>
<feature type="domain" description="TauD/TfdA-like" evidence="6">
    <location>
        <begin position="4"/>
        <end position="267"/>
    </location>
</feature>
<dbReference type="InterPro" id="IPR003819">
    <property type="entry name" value="TauD/TfdA-like"/>
</dbReference>
<evidence type="ECO:0000256" key="3">
    <source>
        <dbReference type="ARBA" id="ARBA00022964"/>
    </source>
</evidence>
<dbReference type="GO" id="GO:0000908">
    <property type="term" value="F:taurine dioxygenase activity"/>
    <property type="evidence" value="ECO:0007669"/>
    <property type="project" value="TreeGrafter"/>
</dbReference>
<dbReference type="SUPFAM" id="SSF51197">
    <property type="entry name" value="Clavaminate synthase-like"/>
    <property type="match status" value="1"/>
</dbReference>
<dbReference type="InterPro" id="IPR042098">
    <property type="entry name" value="TauD-like_sf"/>
</dbReference>
<organism evidence="7">
    <name type="scientific">marine metagenome</name>
    <dbReference type="NCBI Taxonomy" id="408172"/>
    <lineage>
        <taxon>unclassified sequences</taxon>
        <taxon>metagenomes</taxon>
        <taxon>ecological metagenomes</taxon>
    </lineage>
</organism>
<evidence type="ECO:0000259" key="6">
    <source>
        <dbReference type="Pfam" id="PF02668"/>
    </source>
</evidence>
<dbReference type="PANTHER" id="PTHR30468:SF1">
    <property type="entry name" value="ALPHA-KETOGLUTARATE-DEPENDENT SULFONATE DIOXYGENASE"/>
    <property type="match status" value="1"/>
</dbReference>
<dbReference type="InterPro" id="IPR051323">
    <property type="entry name" value="AtsK-like"/>
</dbReference>
<protein>
    <recommendedName>
        <fullName evidence="6">TauD/TfdA-like domain-containing protein</fullName>
    </recommendedName>
</protein>
<dbReference type="GO" id="GO:0006790">
    <property type="term" value="P:sulfur compound metabolic process"/>
    <property type="evidence" value="ECO:0007669"/>
    <property type="project" value="TreeGrafter"/>
</dbReference>
<proteinExistence type="inferred from homology"/>
<evidence type="ECO:0000256" key="2">
    <source>
        <dbReference type="ARBA" id="ARBA00022723"/>
    </source>
</evidence>
<dbReference type="GO" id="GO:0046872">
    <property type="term" value="F:metal ion binding"/>
    <property type="evidence" value="ECO:0007669"/>
    <property type="project" value="UniProtKB-KW"/>
</dbReference>
<accession>A0A381NB93</accession>
<dbReference type="PANTHER" id="PTHR30468">
    <property type="entry name" value="ALPHA-KETOGLUTARATE-DEPENDENT SULFONATE DIOXYGENASE"/>
    <property type="match status" value="1"/>
</dbReference>
<comment type="similarity">
    <text evidence="1">Belongs to the TfdA dioxygenase family.</text>
</comment>
<reference evidence="7" key="1">
    <citation type="submission" date="2018-05" db="EMBL/GenBank/DDBJ databases">
        <authorList>
            <person name="Lanie J.A."/>
            <person name="Ng W.-L."/>
            <person name="Kazmierczak K.M."/>
            <person name="Andrzejewski T.M."/>
            <person name="Davidsen T.M."/>
            <person name="Wayne K.J."/>
            <person name="Tettelin H."/>
            <person name="Glass J.I."/>
            <person name="Rusch D."/>
            <person name="Podicherti R."/>
            <person name="Tsui H.-C.T."/>
            <person name="Winkler M.E."/>
        </authorList>
    </citation>
    <scope>NUCLEOTIDE SEQUENCE</scope>
</reference>
<dbReference type="EMBL" id="UINC01000244">
    <property type="protein sequence ID" value="SUZ51866.1"/>
    <property type="molecule type" value="Genomic_DNA"/>
</dbReference>
<keyword evidence="3" id="KW-0223">Dioxygenase</keyword>
<dbReference type="AlphaFoldDB" id="A0A381NB93"/>
<evidence type="ECO:0000313" key="7">
    <source>
        <dbReference type="EMBL" id="SUZ51866.1"/>
    </source>
</evidence>
<keyword evidence="2" id="KW-0479">Metal-binding</keyword>
<evidence type="ECO:0000256" key="1">
    <source>
        <dbReference type="ARBA" id="ARBA00005896"/>
    </source>
</evidence>
<dbReference type="Gene3D" id="3.60.130.10">
    <property type="entry name" value="Clavaminate synthase-like"/>
    <property type="match status" value="1"/>
</dbReference>